<organism evidence="2 3">
    <name type="scientific">Candidatus Avisuccinivibrio stercorigallinarum</name>
    <dbReference type="NCBI Taxonomy" id="2840704"/>
    <lineage>
        <taxon>Bacteria</taxon>
        <taxon>Pseudomonadati</taxon>
        <taxon>Pseudomonadota</taxon>
        <taxon>Gammaproteobacteria</taxon>
        <taxon>Aeromonadales</taxon>
        <taxon>Succinivibrionaceae</taxon>
        <taxon>Succinivibrionaceae incertae sedis</taxon>
        <taxon>Candidatus Avisuccinivibrio</taxon>
    </lineage>
</organism>
<dbReference type="EMBL" id="JADINH010000171">
    <property type="protein sequence ID" value="MBO8416374.1"/>
    <property type="molecule type" value="Genomic_DNA"/>
</dbReference>
<feature type="non-terminal residue" evidence="2">
    <location>
        <position position="1"/>
    </location>
</feature>
<keyword evidence="2" id="KW-0670">Pyruvate</keyword>
<sequence length="151" mass="16411">YEAVSTMCTICERTDREVTPLLSRDKLAKEGNAAITDAICMGVVETAESLNIPLIVVATEHGFSPRALRKFFPHAYILALTPNIKTARQLCLVRGVLPKLVNRINSTDEFFELGKRLALETGLAKKGDNIVLVSGALVPSGTTNTFSLHTI</sequence>
<dbReference type="GO" id="GO:0016301">
    <property type="term" value="F:kinase activity"/>
    <property type="evidence" value="ECO:0007669"/>
    <property type="project" value="UniProtKB-KW"/>
</dbReference>
<proteinExistence type="predicted"/>
<keyword evidence="2" id="KW-0808">Transferase</keyword>
<dbReference type="AlphaFoldDB" id="A0A9D9DAZ6"/>
<comment type="caution">
    <text evidence="2">The sequence shown here is derived from an EMBL/GenBank/DDBJ whole genome shotgun (WGS) entry which is preliminary data.</text>
</comment>
<dbReference type="InterPro" id="IPR036918">
    <property type="entry name" value="Pyrv_Knase_C_sf"/>
</dbReference>
<accession>A0A9D9DAZ6</accession>
<dbReference type="SUPFAM" id="SSF52935">
    <property type="entry name" value="PK C-terminal domain-like"/>
    <property type="match status" value="1"/>
</dbReference>
<dbReference type="Proteomes" id="UP000823631">
    <property type="component" value="Unassembled WGS sequence"/>
</dbReference>
<dbReference type="EC" id="2.7.1.40" evidence="2"/>
<dbReference type="InterPro" id="IPR001697">
    <property type="entry name" value="Pyr_Knase"/>
</dbReference>
<dbReference type="GO" id="GO:0030955">
    <property type="term" value="F:potassium ion binding"/>
    <property type="evidence" value="ECO:0007669"/>
    <property type="project" value="InterPro"/>
</dbReference>
<dbReference type="Gene3D" id="3.40.1380.20">
    <property type="entry name" value="Pyruvate kinase, C-terminal domain"/>
    <property type="match status" value="1"/>
</dbReference>
<dbReference type="PANTHER" id="PTHR11817">
    <property type="entry name" value="PYRUVATE KINASE"/>
    <property type="match status" value="1"/>
</dbReference>
<name>A0A9D9DAZ6_9GAMM</name>
<dbReference type="GO" id="GO:0004743">
    <property type="term" value="F:pyruvate kinase activity"/>
    <property type="evidence" value="ECO:0007669"/>
    <property type="project" value="UniProtKB-EC"/>
</dbReference>
<reference evidence="2" key="2">
    <citation type="journal article" date="2021" name="PeerJ">
        <title>Extensive microbial diversity within the chicken gut microbiome revealed by metagenomics and culture.</title>
        <authorList>
            <person name="Gilroy R."/>
            <person name="Ravi A."/>
            <person name="Getino M."/>
            <person name="Pursley I."/>
            <person name="Horton D.L."/>
            <person name="Alikhan N.F."/>
            <person name="Baker D."/>
            <person name="Gharbi K."/>
            <person name="Hall N."/>
            <person name="Watson M."/>
            <person name="Adriaenssens E.M."/>
            <person name="Foster-Nyarko E."/>
            <person name="Jarju S."/>
            <person name="Secka A."/>
            <person name="Antonio M."/>
            <person name="Oren A."/>
            <person name="Chaudhuri R.R."/>
            <person name="La Ragione R."/>
            <person name="Hildebrand F."/>
            <person name="Pallen M.J."/>
        </authorList>
    </citation>
    <scope>NUCLEOTIDE SEQUENCE</scope>
    <source>
        <strain evidence="2">17213</strain>
    </source>
</reference>
<protein>
    <submittedName>
        <fullName evidence="2">Pyruvate kinase</fullName>
        <ecNumber evidence="2">2.7.1.40</ecNumber>
    </submittedName>
</protein>
<reference evidence="2" key="1">
    <citation type="submission" date="2020-10" db="EMBL/GenBank/DDBJ databases">
        <authorList>
            <person name="Gilroy R."/>
        </authorList>
    </citation>
    <scope>NUCLEOTIDE SEQUENCE</scope>
    <source>
        <strain evidence="2">17213</strain>
    </source>
</reference>
<gene>
    <name evidence="2" type="ORF">IAB19_08350</name>
</gene>
<evidence type="ECO:0000313" key="2">
    <source>
        <dbReference type="EMBL" id="MBO8416374.1"/>
    </source>
</evidence>
<dbReference type="Pfam" id="PF02887">
    <property type="entry name" value="PK_C"/>
    <property type="match status" value="1"/>
</dbReference>
<feature type="domain" description="Pyruvate kinase C-terminal" evidence="1">
    <location>
        <begin position="37"/>
        <end position="148"/>
    </location>
</feature>
<evidence type="ECO:0000313" key="3">
    <source>
        <dbReference type="Proteomes" id="UP000823631"/>
    </source>
</evidence>
<dbReference type="InterPro" id="IPR015795">
    <property type="entry name" value="Pyrv_Knase_C"/>
</dbReference>
<keyword evidence="2" id="KW-0418">Kinase</keyword>
<evidence type="ECO:0000259" key="1">
    <source>
        <dbReference type="Pfam" id="PF02887"/>
    </source>
</evidence>
<dbReference type="GO" id="GO:0000287">
    <property type="term" value="F:magnesium ion binding"/>
    <property type="evidence" value="ECO:0007669"/>
    <property type="project" value="InterPro"/>
</dbReference>